<evidence type="ECO:0000256" key="7">
    <source>
        <dbReference type="ARBA" id="ARBA00023303"/>
    </source>
</evidence>
<dbReference type="SUPFAM" id="SSF81324">
    <property type="entry name" value="Voltage-gated potassium channels"/>
    <property type="match status" value="2"/>
</dbReference>
<dbReference type="PANTHER" id="PTHR11003">
    <property type="entry name" value="POTASSIUM CHANNEL, SUBFAMILY K"/>
    <property type="match status" value="1"/>
</dbReference>
<dbReference type="Proteomes" id="UP000307440">
    <property type="component" value="Unassembled WGS sequence"/>
</dbReference>
<feature type="transmembrane region" description="Helical" evidence="9">
    <location>
        <begin position="117"/>
        <end position="139"/>
    </location>
</feature>
<dbReference type="GO" id="GO:0022841">
    <property type="term" value="F:potassium ion leak channel activity"/>
    <property type="evidence" value="ECO:0007669"/>
    <property type="project" value="TreeGrafter"/>
</dbReference>
<evidence type="ECO:0000256" key="2">
    <source>
        <dbReference type="ARBA" id="ARBA00022448"/>
    </source>
</evidence>
<feature type="domain" description="Potassium channel" evidence="10">
    <location>
        <begin position="167"/>
        <end position="237"/>
    </location>
</feature>
<evidence type="ECO:0000313" key="11">
    <source>
        <dbReference type="EMBL" id="TFK22007.1"/>
    </source>
</evidence>
<dbReference type="OrthoDB" id="297496at2759"/>
<feature type="transmembrane region" description="Helical" evidence="9">
    <location>
        <begin position="46"/>
        <end position="69"/>
    </location>
</feature>
<accession>A0A5C3KPF1</accession>
<feature type="region of interest" description="Disordered" evidence="8">
    <location>
        <begin position="549"/>
        <end position="572"/>
    </location>
</feature>
<evidence type="ECO:0000259" key="10">
    <source>
        <dbReference type="Pfam" id="PF07885"/>
    </source>
</evidence>
<dbReference type="Pfam" id="PF07885">
    <property type="entry name" value="Ion_trans_2"/>
    <property type="match status" value="2"/>
</dbReference>
<evidence type="ECO:0000256" key="4">
    <source>
        <dbReference type="ARBA" id="ARBA00022989"/>
    </source>
</evidence>
<feature type="transmembrane region" description="Helical" evidence="9">
    <location>
        <begin position="217"/>
        <end position="240"/>
    </location>
</feature>
<keyword evidence="3 9" id="KW-0812">Transmembrane</keyword>
<dbReference type="AlphaFoldDB" id="A0A5C3KPF1"/>
<evidence type="ECO:0000256" key="1">
    <source>
        <dbReference type="ARBA" id="ARBA00004141"/>
    </source>
</evidence>
<feature type="transmembrane region" description="Helical" evidence="9">
    <location>
        <begin position="363"/>
        <end position="383"/>
    </location>
</feature>
<dbReference type="PANTHER" id="PTHR11003:SF301">
    <property type="entry name" value="POTASSIUM CHANNEL PROTEIN"/>
    <property type="match status" value="1"/>
</dbReference>
<dbReference type="GO" id="GO:0030322">
    <property type="term" value="P:stabilization of membrane potential"/>
    <property type="evidence" value="ECO:0007669"/>
    <property type="project" value="TreeGrafter"/>
</dbReference>
<evidence type="ECO:0000256" key="8">
    <source>
        <dbReference type="SAM" id="MobiDB-lite"/>
    </source>
</evidence>
<feature type="domain" description="Potassium channel" evidence="10">
    <location>
        <begin position="337"/>
        <end position="414"/>
    </location>
</feature>
<keyword evidence="6 9" id="KW-0472">Membrane</keyword>
<name>A0A5C3KPF1_COPMA</name>
<evidence type="ECO:0000256" key="3">
    <source>
        <dbReference type="ARBA" id="ARBA00022692"/>
    </source>
</evidence>
<dbReference type="InterPro" id="IPR013099">
    <property type="entry name" value="K_chnl_dom"/>
</dbReference>
<sequence>IWWFASTAVPLIAGTFGPIANLLSVCAIVQTWKVAKNGNGRVKDPVWLITLNALSLVWAIVANAALLLNFSRRIRYTSAQIVSIAFWYLACIFLFTPIGLLHTSFFDKETEELSQSWYYGLLSGIVYFIISTLLLLNIVGSHWYRAYPPSFVTLSVSQRMLMLQTITFSFYLALVAGIYSGLEGWDFVDAVYWADYTLLTIGLGTDFPIETTAGRMLVMPLSAFGILLIGLIIGSVRGLLLERAKVKVLKRQLGKQRDEWHRYIAAKRKEWLKRKDKRAHLDPSVRRQARSRWNDLGGPEDGVDGPWMRREFYLMRHIEQTAEKVERYTVFGFSLCTLVFVWVGGAAIFWLSEHNLQHWTYPISLYFSYTSITTIGYGDFYPVSAAGRPFFVVWSLIAVPTVTVFISSMGNTVIKGFQDFTFWISKFTVLPEKSKDLLQDVEKGIRDEGRKRRSILENASRRNQDIDESVHPESDADSANIVEGEDQFKTVPINGEDLVARIKYAKIITKLSREIGKVSRDVENDPGKKYSWDQWMAWFRLLDGSLVAEESQQGQAEEPHLPSDDRSFQDGPMRLKEHDRTWFWLSDDGPLFSDSKESQWVLDKLTGRLEQLLSEGFGVHLANQYSDSSSTG</sequence>
<feature type="transmembrane region" description="Helical" evidence="9">
    <location>
        <begin position="160"/>
        <end position="182"/>
    </location>
</feature>
<feature type="transmembrane region" description="Helical" evidence="9">
    <location>
        <begin position="81"/>
        <end position="105"/>
    </location>
</feature>
<keyword evidence="4 9" id="KW-1133">Transmembrane helix</keyword>
<feature type="transmembrane region" description="Helical" evidence="9">
    <location>
        <begin position="390"/>
        <end position="410"/>
    </location>
</feature>
<feature type="non-terminal residue" evidence="11">
    <location>
        <position position="1"/>
    </location>
</feature>
<dbReference type="InterPro" id="IPR003280">
    <property type="entry name" value="2pore_dom_K_chnl"/>
</dbReference>
<evidence type="ECO:0000313" key="12">
    <source>
        <dbReference type="Proteomes" id="UP000307440"/>
    </source>
</evidence>
<keyword evidence="2" id="KW-0813">Transport</keyword>
<dbReference type="EMBL" id="ML210252">
    <property type="protein sequence ID" value="TFK22007.1"/>
    <property type="molecule type" value="Genomic_DNA"/>
</dbReference>
<proteinExistence type="predicted"/>
<gene>
    <name evidence="11" type="ORF">FA15DRAFT_596860</name>
</gene>
<reference evidence="11 12" key="1">
    <citation type="journal article" date="2019" name="Nat. Ecol. Evol.">
        <title>Megaphylogeny resolves global patterns of mushroom evolution.</title>
        <authorList>
            <person name="Varga T."/>
            <person name="Krizsan K."/>
            <person name="Foldi C."/>
            <person name="Dima B."/>
            <person name="Sanchez-Garcia M."/>
            <person name="Sanchez-Ramirez S."/>
            <person name="Szollosi G.J."/>
            <person name="Szarkandi J.G."/>
            <person name="Papp V."/>
            <person name="Albert L."/>
            <person name="Andreopoulos W."/>
            <person name="Angelini C."/>
            <person name="Antonin V."/>
            <person name="Barry K.W."/>
            <person name="Bougher N.L."/>
            <person name="Buchanan P."/>
            <person name="Buyck B."/>
            <person name="Bense V."/>
            <person name="Catcheside P."/>
            <person name="Chovatia M."/>
            <person name="Cooper J."/>
            <person name="Damon W."/>
            <person name="Desjardin D."/>
            <person name="Finy P."/>
            <person name="Geml J."/>
            <person name="Haridas S."/>
            <person name="Hughes K."/>
            <person name="Justo A."/>
            <person name="Karasinski D."/>
            <person name="Kautmanova I."/>
            <person name="Kiss B."/>
            <person name="Kocsube S."/>
            <person name="Kotiranta H."/>
            <person name="LaButti K.M."/>
            <person name="Lechner B.E."/>
            <person name="Liimatainen K."/>
            <person name="Lipzen A."/>
            <person name="Lukacs Z."/>
            <person name="Mihaltcheva S."/>
            <person name="Morgado L.N."/>
            <person name="Niskanen T."/>
            <person name="Noordeloos M.E."/>
            <person name="Ohm R.A."/>
            <person name="Ortiz-Santana B."/>
            <person name="Ovrebo C."/>
            <person name="Racz N."/>
            <person name="Riley R."/>
            <person name="Savchenko A."/>
            <person name="Shiryaev A."/>
            <person name="Soop K."/>
            <person name="Spirin V."/>
            <person name="Szebenyi C."/>
            <person name="Tomsovsky M."/>
            <person name="Tulloss R.E."/>
            <person name="Uehling J."/>
            <person name="Grigoriev I.V."/>
            <person name="Vagvolgyi C."/>
            <person name="Papp T."/>
            <person name="Martin F.M."/>
            <person name="Miettinen O."/>
            <person name="Hibbett D.S."/>
            <person name="Nagy L.G."/>
        </authorList>
    </citation>
    <scope>NUCLEOTIDE SEQUENCE [LARGE SCALE GENOMIC DNA]</scope>
    <source>
        <strain evidence="11 12">CBS 121175</strain>
    </source>
</reference>
<dbReference type="GO" id="GO:0005886">
    <property type="term" value="C:plasma membrane"/>
    <property type="evidence" value="ECO:0007669"/>
    <property type="project" value="TreeGrafter"/>
</dbReference>
<dbReference type="Gene3D" id="1.10.287.70">
    <property type="match status" value="2"/>
</dbReference>
<feature type="compositionally biased region" description="Basic and acidic residues" evidence="8">
    <location>
        <begin position="459"/>
        <end position="474"/>
    </location>
</feature>
<keyword evidence="12" id="KW-1185">Reference proteome</keyword>
<keyword evidence="5" id="KW-0406">Ion transport</keyword>
<dbReference type="GO" id="GO:0015271">
    <property type="term" value="F:outward rectifier potassium channel activity"/>
    <property type="evidence" value="ECO:0007669"/>
    <property type="project" value="TreeGrafter"/>
</dbReference>
<feature type="compositionally biased region" description="Basic and acidic residues" evidence="8">
    <location>
        <begin position="557"/>
        <end position="572"/>
    </location>
</feature>
<feature type="region of interest" description="Disordered" evidence="8">
    <location>
        <begin position="456"/>
        <end position="477"/>
    </location>
</feature>
<comment type="subcellular location">
    <subcellularLocation>
        <location evidence="1">Membrane</location>
        <topology evidence="1">Multi-pass membrane protein</topology>
    </subcellularLocation>
</comment>
<keyword evidence="7 11" id="KW-0407">Ion channel</keyword>
<evidence type="ECO:0000256" key="6">
    <source>
        <dbReference type="ARBA" id="ARBA00023136"/>
    </source>
</evidence>
<feature type="transmembrane region" description="Helical" evidence="9">
    <location>
        <begin position="328"/>
        <end position="351"/>
    </location>
</feature>
<evidence type="ECO:0000256" key="5">
    <source>
        <dbReference type="ARBA" id="ARBA00023065"/>
    </source>
</evidence>
<evidence type="ECO:0000256" key="9">
    <source>
        <dbReference type="SAM" id="Phobius"/>
    </source>
</evidence>
<protein>
    <submittedName>
        <fullName evidence="11">Voltage-gated potassium channel</fullName>
    </submittedName>
</protein>
<dbReference type="STRING" id="230819.A0A5C3KPF1"/>
<organism evidence="11 12">
    <name type="scientific">Coprinopsis marcescibilis</name>
    <name type="common">Agaric fungus</name>
    <name type="synonym">Psathyrella marcescibilis</name>
    <dbReference type="NCBI Taxonomy" id="230819"/>
    <lineage>
        <taxon>Eukaryota</taxon>
        <taxon>Fungi</taxon>
        <taxon>Dikarya</taxon>
        <taxon>Basidiomycota</taxon>
        <taxon>Agaricomycotina</taxon>
        <taxon>Agaricomycetes</taxon>
        <taxon>Agaricomycetidae</taxon>
        <taxon>Agaricales</taxon>
        <taxon>Agaricineae</taxon>
        <taxon>Psathyrellaceae</taxon>
        <taxon>Coprinopsis</taxon>
    </lineage>
</organism>